<proteinExistence type="predicted"/>
<accession>A0A4Z2IAN5</accession>
<comment type="caution">
    <text evidence="1">The sequence shown here is derived from an EMBL/GenBank/DDBJ whole genome shotgun (WGS) entry which is preliminary data.</text>
</comment>
<evidence type="ECO:0000313" key="1">
    <source>
        <dbReference type="EMBL" id="TNN75096.1"/>
    </source>
</evidence>
<name>A0A4Z2IAN5_9TELE</name>
<keyword evidence="2" id="KW-1185">Reference proteome</keyword>
<dbReference type="EMBL" id="SRLO01000107">
    <property type="protein sequence ID" value="TNN75096.1"/>
    <property type="molecule type" value="Genomic_DNA"/>
</dbReference>
<gene>
    <name evidence="1" type="ORF">EYF80_014669</name>
</gene>
<organism evidence="1 2">
    <name type="scientific">Liparis tanakae</name>
    <name type="common">Tanaka's snailfish</name>
    <dbReference type="NCBI Taxonomy" id="230148"/>
    <lineage>
        <taxon>Eukaryota</taxon>
        <taxon>Metazoa</taxon>
        <taxon>Chordata</taxon>
        <taxon>Craniata</taxon>
        <taxon>Vertebrata</taxon>
        <taxon>Euteleostomi</taxon>
        <taxon>Actinopterygii</taxon>
        <taxon>Neopterygii</taxon>
        <taxon>Teleostei</taxon>
        <taxon>Neoteleostei</taxon>
        <taxon>Acanthomorphata</taxon>
        <taxon>Eupercaria</taxon>
        <taxon>Perciformes</taxon>
        <taxon>Cottioidei</taxon>
        <taxon>Cottales</taxon>
        <taxon>Liparidae</taxon>
        <taxon>Liparis</taxon>
    </lineage>
</organism>
<sequence>MALCLLLEGKLGPTQESYRHKVMKPGANHTQRRSGLNTQYIDSSLTTVGAMWQKARRPRRHHGGQAAGQTSILLRMDTRYSPVEHLCRMRIRVLPSKCLDMQVTRL</sequence>
<evidence type="ECO:0000313" key="2">
    <source>
        <dbReference type="Proteomes" id="UP000314294"/>
    </source>
</evidence>
<dbReference type="Proteomes" id="UP000314294">
    <property type="component" value="Unassembled WGS sequence"/>
</dbReference>
<dbReference type="AlphaFoldDB" id="A0A4Z2IAN5"/>
<protein>
    <submittedName>
        <fullName evidence="1">Uncharacterized protein</fullName>
    </submittedName>
</protein>
<reference evidence="1 2" key="1">
    <citation type="submission" date="2019-03" db="EMBL/GenBank/DDBJ databases">
        <title>First draft genome of Liparis tanakae, snailfish: a comprehensive survey of snailfish specific genes.</title>
        <authorList>
            <person name="Kim W."/>
            <person name="Song I."/>
            <person name="Jeong J.-H."/>
            <person name="Kim D."/>
            <person name="Kim S."/>
            <person name="Ryu S."/>
            <person name="Song J.Y."/>
            <person name="Lee S.K."/>
        </authorList>
    </citation>
    <scope>NUCLEOTIDE SEQUENCE [LARGE SCALE GENOMIC DNA]</scope>
    <source>
        <tissue evidence="1">Muscle</tissue>
    </source>
</reference>